<keyword evidence="2" id="KW-1185">Reference proteome</keyword>
<sequence length="119" mass="13461">MKLTWEGGVPVQKRNSLERRIFVLYKPALRYLEIELVIFFKRVFTPGTNVSPIAGFLFHCSSGGTSENHTALLAIPVGINKQKQNVDIIVCFSQTIAPFYFFTMMVTWMAGMILNGVTR</sequence>
<proteinExistence type="predicted"/>
<name>A0ACC2KC32_PERAE</name>
<dbReference type="Proteomes" id="UP001234297">
    <property type="component" value="Chromosome 4"/>
</dbReference>
<gene>
    <name evidence="1" type="ORF">MRB53_014819</name>
</gene>
<dbReference type="EMBL" id="CM056812">
    <property type="protein sequence ID" value="KAJ8618633.1"/>
    <property type="molecule type" value="Genomic_DNA"/>
</dbReference>
<evidence type="ECO:0000313" key="2">
    <source>
        <dbReference type="Proteomes" id="UP001234297"/>
    </source>
</evidence>
<reference evidence="1 2" key="1">
    <citation type="journal article" date="2022" name="Hortic Res">
        <title>A haplotype resolved chromosomal level avocado genome allows analysis of novel avocado genes.</title>
        <authorList>
            <person name="Nath O."/>
            <person name="Fletcher S.J."/>
            <person name="Hayward A."/>
            <person name="Shaw L.M."/>
            <person name="Masouleh A.K."/>
            <person name="Furtado A."/>
            <person name="Henry R.J."/>
            <person name="Mitter N."/>
        </authorList>
    </citation>
    <scope>NUCLEOTIDE SEQUENCE [LARGE SCALE GENOMIC DNA]</scope>
    <source>
        <strain evidence="2">cv. Hass</strain>
    </source>
</reference>
<comment type="caution">
    <text evidence="1">The sequence shown here is derived from an EMBL/GenBank/DDBJ whole genome shotgun (WGS) entry which is preliminary data.</text>
</comment>
<accession>A0ACC2KC32</accession>
<evidence type="ECO:0000313" key="1">
    <source>
        <dbReference type="EMBL" id="KAJ8618633.1"/>
    </source>
</evidence>
<organism evidence="1 2">
    <name type="scientific">Persea americana</name>
    <name type="common">Avocado</name>
    <dbReference type="NCBI Taxonomy" id="3435"/>
    <lineage>
        <taxon>Eukaryota</taxon>
        <taxon>Viridiplantae</taxon>
        <taxon>Streptophyta</taxon>
        <taxon>Embryophyta</taxon>
        <taxon>Tracheophyta</taxon>
        <taxon>Spermatophyta</taxon>
        <taxon>Magnoliopsida</taxon>
        <taxon>Magnoliidae</taxon>
        <taxon>Laurales</taxon>
        <taxon>Lauraceae</taxon>
        <taxon>Persea</taxon>
    </lineage>
</organism>
<protein>
    <submittedName>
        <fullName evidence="1">Uncharacterized protein</fullName>
    </submittedName>
</protein>